<comment type="caution">
    <text evidence="5">The sequence shown here is derived from an EMBL/GenBank/DDBJ whole genome shotgun (WGS) entry which is preliminary data.</text>
</comment>
<dbReference type="CDD" id="cd00201">
    <property type="entry name" value="WW"/>
    <property type="match status" value="2"/>
</dbReference>
<feature type="domain" description="PDZ" evidence="4">
    <location>
        <begin position="417"/>
        <end position="481"/>
    </location>
</feature>
<dbReference type="FunFam" id="2.30.42.10:FF:000005">
    <property type="entry name" value="Membrane associated guanylate kinase, WW and PDZ domain containing 1"/>
    <property type="match status" value="1"/>
</dbReference>
<dbReference type="PANTHER" id="PTHR10316">
    <property type="entry name" value="MEMBRANE ASSOCIATED GUANYLATE KINASE-RELATED"/>
    <property type="match status" value="1"/>
</dbReference>
<keyword evidence="5" id="KW-0808">Transferase</keyword>
<dbReference type="CDD" id="cd06734">
    <property type="entry name" value="PDZ4_MAGI-1_3-like"/>
    <property type="match status" value="1"/>
</dbReference>
<dbReference type="Pfam" id="PF00595">
    <property type="entry name" value="PDZ"/>
    <property type="match status" value="3"/>
</dbReference>
<dbReference type="SMART" id="SM00456">
    <property type="entry name" value="WW"/>
    <property type="match status" value="2"/>
</dbReference>
<keyword evidence="6" id="KW-1185">Reference proteome</keyword>
<dbReference type="PANTHER" id="PTHR10316:SF40">
    <property type="entry name" value="LD27118P"/>
    <property type="match status" value="1"/>
</dbReference>
<dbReference type="GO" id="GO:0007165">
    <property type="term" value="P:signal transduction"/>
    <property type="evidence" value="ECO:0007669"/>
    <property type="project" value="TreeGrafter"/>
</dbReference>
<feature type="domain" description="WW" evidence="3">
    <location>
        <begin position="176"/>
        <end position="209"/>
    </location>
</feature>
<evidence type="ECO:0000259" key="3">
    <source>
        <dbReference type="PROSITE" id="PS50020"/>
    </source>
</evidence>
<dbReference type="Gene3D" id="2.20.70.10">
    <property type="match status" value="2"/>
</dbReference>
<organism evidence="5 6">
    <name type="scientific">Pseudolycoriella hygida</name>
    <dbReference type="NCBI Taxonomy" id="35572"/>
    <lineage>
        <taxon>Eukaryota</taxon>
        <taxon>Metazoa</taxon>
        <taxon>Ecdysozoa</taxon>
        <taxon>Arthropoda</taxon>
        <taxon>Hexapoda</taxon>
        <taxon>Insecta</taxon>
        <taxon>Pterygota</taxon>
        <taxon>Neoptera</taxon>
        <taxon>Endopterygota</taxon>
        <taxon>Diptera</taxon>
        <taxon>Nematocera</taxon>
        <taxon>Sciaroidea</taxon>
        <taxon>Sciaridae</taxon>
        <taxon>Pseudolycoriella</taxon>
    </lineage>
</organism>
<keyword evidence="5" id="KW-0418">Kinase</keyword>
<dbReference type="CDD" id="cd06732">
    <property type="entry name" value="PDZ2_MAGI-1_3-like"/>
    <property type="match status" value="1"/>
</dbReference>
<sequence>MAAESDHNGGVVSKHETGSNASGSISRRKQQNSNGLLIARSNLDIGSATGGVNNNNSKVNNDGNQIHNKIKAHPVMGWTNVSLVLKPWMNAVPAEEVSENSNQIYYHAPPERRGMPVMMPRSDENDGLGPLPSKWEKAYTENGESYFIDHNTGTSHWLDPRLAKFQKKSLEDCNESELPYGWEKINDPQYGTYFIDHVNRRTQYENPVLEAKRRAERLRDTSNKPNSFTRNPSELCGERLQTTLLKSSRGLGFTIVGGDDNVDEFLQIKSIVPNGPAWLDGKLETGDILVYVNETLVLGFTHHEMVNVFQSIQPGETVNLDVCRGYPLPFDPNDPNTEVVTTIAVDGICSDPEKARILMDFNMDGNYNFLDVSDTSGAVGGLQKNPLSKIQNGVAKDSGDNYINEARQIFDKPEILHISIVKGAAMGFGFTIADSAYGQKVKKILDSNCCKDLIEGDYLLAINNINVKQMSHSEVVQVLKDCPKGQEAELKIQRGHLFNGNLGKGNRLRRSGDAARFGTINKDQKSGMFRSKTPTADLYSTQTKEILPVRPKTPLVDTRIRVKTPSNDLNVDRSGTSTNQLDGKSDERKSMVADSKSNNSFPDHDSINNDIPFMDPFPKILSSLTDRLADASIQQDSPSAHIYDHTRGNKPHFTNDTDPDLNYDQQLQQNYNGYNPSYNHRGNGYNPLRSPPSPLPIMAPVPTIPAYHQDTCYCYECQDNQDYGRHQEYLAKYQYSGQGSNGRSQKRINDYMIDRRKAGFSPLESHGPLLSPQNQQGYWKYGQSIVHPVQDEYTLSEVTLERQALGFGFRIVGGTEEGSQVTVGHIVPGGSADCDPRIATGDEILSIDGHNVVQGSHHRVVQLMQEAGHRGHVTMILRRKVAYYPQPTYNQRIYPYDVIISRNENEGFGFVISSSTQYYGSTIGKIIINSPADRCDDLKVDDRIIAVNRIDISNMNHGDIVNLIKESGLHVRLTIGSPQEKSMGAPPVPPPPQHSNNSVVNSEQYFDTYSMSQHPQL</sequence>
<feature type="region of interest" description="Disordered" evidence="2">
    <location>
        <begin position="1"/>
        <end position="33"/>
    </location>
</feature>
<feature type="compositionally biased region" description="Polar residues" evidence="2">
    <location>
        <begin position="18"/>
        <end position="33"/>
    </location>
</feature>
<proteinExistence type="predicted"/>
<dbReference type="FunFam" id="2.20.70.10:FF:000001">
    <property type="entry name" value="Membrane-associated guanylate kinase, WW and PDZ domain-containing protein 1"/>
    <property type="match status" value="1"/>
</dbReference>
<feature type="compositionally biased region" description="Basic and acidic residues" evidence="2">
    <location>
        <begin position="1"/>
        <end position="17"/>
    </location>
</feature>
<dbReference type="GO" id="GO:0016301">
    <property type="term" value="F:kinase activity"/>
    <property type="evidence" value="ECO:0007669"/>
    <property type="project" value="UniProtKB-KW"/>
</dbReference>
<dbReference type="AlphaFoldDB" id="A0A9Q0NH16"/>
<name>A0A9Q0NH16_9DIPT</name>
<dbReference type="SUPFAM" id="SSF51045">
    <property type="entry name" value="WW domain"/>
    <property type="match status" value="2"/>
</dbReference>
<dbReference type="FunFam" id="2.30.42.10:FF:000232">
    <property type="entry name" value="Uncharacterized protein, isoform A"/>
    <property type="match status" value="1"/>
</dbReference>
<feature type="region of interest" description="Disordered" evidence="2">
    <location>
        <begin position="563"/>
        <end position="609"/>
    </location>
</feature>
<dbReference type="Proteomes" id="UP001151699">
    <property type="component" value="Chromosome A"/>
</dbReference>
<reference evidence="5" key="1">
    <citation type="submission" date="2022-07" db="EMBL/GenBank/DDBJ databases">
        <authorList>
            <person name="Trinca V."/>
            <person name="Uliana J.V.C."/>
            <person name="Torres T.T."/>
            <person name="Ward R.J."/>
            <person name="Monesi N."/>
        </authorList>
    </citation>
    <scope>NUCLEOTIDE SEQUENCE</scope>
    <source>
        <strain evidence="5">HSMRA1968</strain>
        <tissue evidence="5">Whole embryos</tissue>
    </source>
</reference>
<feature type="region of interest" description="Disordered" evidence="2">
    <location>
        <begin position="513"/>
        <end position="532"/>
    </location>
</feature>
<dbReference type="InterPro" id="IPR001202">
    <property type="entry name" value="WW_dom"/>
</dbReference>
<evidence type="ECO:0000256" key="1">
    <source>
        <dbReference type="ARBA" id="ARBA00022737"/>
    </source>
</evidence>
<dbReference type="PROSITE" id="PS50020">
    <property type="entry name" value="WW_DOMAIN_2"/>
    <property type="match status" value="2"/>
</dbReference>
<dbReference type="PROSITE" id="PS01159">
    <property type="entry name" value="WW_DOMAIN_1"/>
    <property type="match status" value="1"/>
</dbReference>
<dbReference type="CDD" id="cd06733">
    <property type="entry name" value="PDZ3_MAGI-1_3-like"/>
    <property type="match status" value="1"/>
</dbReference>
<feature type="domain" description="PDZ" evidence="4">
    <location>
        <begin position="241"/>
        <end position="311"/>
    </location>
</feature>
<dbReference type="PROSITE" id="PS50106">
    <property type="entry name" value="PDZ"/>
    <property type="match status" value="4"/>
</dbReference>
<dbReference type="InterPro" id="IPR036034">
    <property type="entry name" value="PDZ_sf"/>
</dbReference>
<dbReference type="EMBL" id="WJQU01000001">
    <property type="protein sequence ID" value="KAJ6649324.1"/>
    <property type="molecule type" value="Genomic_DNA"/>
</dbReference>
<evidence type="ECO:0000259" key="4">
    <source>
        <dbReference type="PROSITE" id="PS50106"/>
    </source>
</evidence>
<dbReference type="SUPFAM" id="SSF50156">
    <property type="entry name" value="PDZ domain-like"/>
    <property type="match status" value="4"/>
</dbReference>
<dbReference type="OrthoDB" id="66881at2759"/>
<accession>A0A9Q0NH16</accession>
<gene>
    <name evidence="5" type="primary">Magi2</name>
    <name evidence="5" type="ORF">Bhyg_04558</name>
</gene>
<dbReference type="InterPro" id="IPR036020">
    <property type="entry name" value="WW_dom_sf"/>
</dbReference>
<feature type="compositionally biased region" description="Polar residues" evidence="2">
    <location>
        <begin position="564"/>
        <end position="582"/>
    </location>
</feature>
<feature type="region of interest" description="Disordered" evidence="2">
    <location>
        <begin position="978"/>
        <end position="999"/>
    </location>
</feature>
<dbReference type="CDD" id="cd06731">
    <property type="entry name" value="PDZ1_MAGI-1_3-like"/>
    <property type="match status" value="1"/>
</dbReference>
<dbReference type="SMART" id="SM00228">
    <property type="entry name" value="PDZ"/>
    <property type="match status" value="4"/>
</dbReference>
<feature type="region of interest" description="Disordered" evidence="2">
    <location>
        <begin position="636"/>
        <end position="661"/>
    </location>
</feature>
<feature type="domain" description="PDZ" evidence="4">
    <location>
        <begin position="797"/>
        <end position="879"/>
    </location>
</feature>
<dbReference type="Gene3D" id="2.30.42.10">
    <property type="match status" value="4"/>
</dbReference>
<evidence type="ECO:0000313" key="5">
    <source>
        <dbReference type="EMBL" id="KAJ6649324.1"/>
    </source>
</evidence>
<evidence type="ECO:0000313" key="6">
    <source>
        <dbReference type="Proteomes" id="UP001151699"/>
    </source>
</evidence>
<evidence type="ECO:0000256" key="2">
    <source>
        <dbReference type="SAM" id="MobiDB-lite"/>
    </source>
</evidence>
<protein>
    <submittedName>
        <fullName evidence="5">Membrane-associated guanylate kinase, WW and PDZ domain-containing protein 2</fullName>
    </submittedName>
</protein>
<feature type="domain" description="WW" evidence="3">
    <location>
        <begin position="129"/>
        <end position="162"/>
    </location>
</feature>
<dbReference type="Pfam" id="PF00397">
    <property type="entry name" value="WW"/>
    <property type="match status" value="2"/>
</dbReference>
<feature type="domain" description="PDZ" evidence="4">
    <location>
        <begin position="897"/>
        <end position="979"/>
    </location>
</feature>
<dbReference type="GO" id="GO:0005737">
    <property type="term" value="C:cytoplasm"/>
    <property type="evidence" value="ECO:0007669"/>
    <property type="project" value="TreeGrafter"/>
</dbReference>
<dbReference type="InterPro" id="IPR001478">
    <property type="entry name" value="PDZ"/>
</dbReference>
<keyword evidence="1" id="KW-0677">Repeat</keyword>